<comment type="caution">
    <text evidence="1">The sequence shown here is derived from an EMBL/GenBank/DDBJ whole genome shotgun (WGS) entry which is preliminary data.</text>
</comment>
<name>A0A8S1V9R2_PAROT</name>
<evidence type="ECO:0000313" key="2">
    <source>
        <dbReference type="Proteomes" id="UP000683925"/>
    </source>
</evidence>
<dbReference type="EMBL" id="CAJJDP010000060">
    <property type="protein sequence ID" value="CAD8173223.1"/>
    <property type="molecule type" value="Genomic_DNA"/>
</dbReference>
<keyword evidence="2" id="KW-1185">Reference proteome</keyword>
<evidence type="ECO:0000313" key="1">
    <source>
        <dbReference type="EMBL" id="CAD8173223.1"/>
    </source>
</evidence>
<proteinExistence type="predicted"/>
<reference evidence="1" key="1">
    <citation type="submission" date="2021-01" db="EMBL/GenBank/DDBJ databases">
        <authorList>
            <consortium name="Genoscope - CEA"/>
            <person name="William W."/>
        </authorList>
    </citation>
    <scope>NUCLEOTIDE SEQUENCE</scope>
</reference>
<protein>
    <submittedName>
        <fullName evidence="1">Uncharacterized protein</fullName>
    </submittedName>
</protein>
<dbReference type="AlphaFoldDB" id="A0A8S1V9R2"/>
<sequence length="57" mass="6928">MSKLKCWIVLKFELETKCQLLNNETFYKIKQYKKQTSQKHQKRIKSIGTIQPFTQHN</sequence>
<organism evidence="1 2">
    <name type="scientific">Paramecium octaurelia</name>
    <dbReference type="NCBI Taxonomy" id="43137"/>
    <lineage>
        <taxon>Eukaryota</taxon>
        <taxon>Sar</taxon>
        <taxon>Alveolata</taxon>
        <taxon>Ciliophora</taxon>
        <taxon>Intramacronucleata</taxon>
        <taxon>Oligohymenophorea</taxon>
        <taxon>Peniculida</taxon>
        <taxon>Parameciidae</taxon>
        <taxon>Paramecium</taxon>
    </lineage>
</organism>
<gene>
    <name evidence="1" type="ORF">POCTA_138.1.T0610215</name>
</gene>
<accession>A0A8S1V9R2</accession>
<dbReference type="Proteomes" id="UP000683925">
    <property type="component" value="Unassembled WGS sequence"/>
</dbReference>